<dbReference type="PANTHER" id="PTHR11910">
    <property type="entry name" value="ATP SYNTHASE DELTA CHAIN"/>
    <property type="match status" value="1"/>
</dbReference>
<evidence type="ECO:0000256" key="1">
    <source>
        <dbReference type="ARBA" id="ARBA00004370"/>
    </source>
</evidence>
<dbReference type="PROSITE" id="PS00389">
    <property type="entry name" value="ATPASE_DELTA"/>
    <property type="match status" value="1"/>
</dbReference>
<comment type="function">
    <text evidence="8">This protein is part of the stalk that links CF(0) to CF(1). It either transmits conformational changes from CF(0) to CF(1) or is implicated in proton conduction.</text>
</comment>
<dbReference type="GO" id="GO:0045259">
    <property type="term" value="C:proton-transporting ATP synthase complex"/>
    <property type="evidence" value="ECO:0007669"/>
    <property type="project" value="UniProtKB-KW"/>
</dbReference>
<keyword evidence="5 8" id="KW-0472">Membrane</keyword>
<dbReference type="HAMAP" id="MF_01416">
    <property type="entry name" value="ATP_synth_delta_bact"/>
    <property type="match status" value="1"/>
</dbReference>
<dbReference type="InterPro" id="IPR026015">
    <property type="entry name" value="ATP_synth_OSCP/delta_N_sf"/>
</dbReference>
<keyword evidence="10" id="KW-1185">Reference proteome</keyword>
<dbReference type="NCBIfam" id="TIGR01145">
    <property type="entry name" value="ATP_synt_delta"/>
    <property type="match status" value="1"/>
</dbReference>
<dbReference type="GO" id="GO:0005886">
    <property type="term" value="C:plasma membrane"/>
    <property type="evidence" value="ECO:0007669"/>
    <property type="project" value="UniProtKB-SubCell"/>
</dbReference>
<sequence length="187" mass="21559">MLKNAAVERYTKALFDLAVEENSLDQFNQELIEINRLLTDQPDLERLLNHPQIPDFEKRDLIKRILGSEFSPLILNFILLLIDKGRQTLLKDIIEYFQYLVKEARGIVEVQVYTAFELSSENESKLKQKLKELTGKEVELQVTVDPSLIGGIRLRIGDKVIDGSIKRHLERMREDLAQIQVSQLGVS</sequence>
<name>A0A3Q9HRZ6_9FIRM</name>
<evidence type="ECO:0000256" key="6">
    <source>
        <dbReference type="ARBA" id="ARBA00023196"/>
    </source>
</evidence>
<evidence type="ECO:0000256" key="2">
    <source>
        <dbReference type="ARBA" id="ARBA00022448"/>
    </source>
</evidence>
<comment type="subcellular location">
    <subcellularLocation>
        <location evidence="8">Cell membrane</location>
        <topology evidence="8">Peripheral membrane protein</topology>
    </subcellularLocation>
    <subcellularLocation>
        <location evidence="1">Membrane</location>
    </subcellularLocation>
</comment>
<dbReference type="InterPro" id="IPR020781">
    <property type="entry name" value="ATPase_OSCP/d_CS"/>
</dbReference>
<dbReference type="RefSeq" id="WP_127017349.1">
    <property type="nucleotide sequence ID" value="NZ_CP016379.1"/>
</dbReference>
<evidence type="ECO:0000256" key="5">
    <source>
        <dbReference type="ARBA" id="ARBA00023136"/>
    </source>
</evidence>
<dbReference type="SUPFAM" id="SSF47928">
    <property type="entry name" value="N-terminal domain of the delta subunit of the F1F0-ATP synthase"/>
    <property type="match status" value="1"/>
</dbReference>
<evidence type="ECO:0000256" key="7">
    <source>
        <dbReference type="ARBA" id="ARBA00023310"/>
    </source>
</evidence>
<keyword evidence="7 8" id="KW-0066">ATP synthesis</keyword>
<dbReference type="KEGG" id="aft:BBF96_11710"/>
<dbReference type="Pfam" id="PF00213">
    <property type="entry name" value="OSCP"/>
    <property type="match status" value="1"/>
</dbReference>
<dbReference type="GO" id="GO:0046933">
    <property type="term" value="F:proton-transporting ATP synthase activity, rotational mechanism"/>
    <property type="evidence" value="ECO:0007669"/>
    <property type="project" value="UniProtKB-UniRule"/>
</dbReference>
<evidence type="ECO:0000256" key="8">
    <source>
        <dbReference type="HAMAP-Rule" id="MF_01416"/>
    </source>
</evidence>
<keyword evidence="8" id="KW-1003">Cell membrane</keyword>
<reference evidence="9 10" key="1">
    <citation type="submission" date="2016-07" db="EMBL/GenBank/DDBJ databases">
        <title>Genome and transcriptome analysis of iron-reducing fermentative bacteria Anoxybacter fermentans.</title>
        <authorList>
            <person name="Zeng X."/>
            <person name="Shao Z."/>
        </authorList>
    </citation>
    <scope>NUCLEOTIDE SEQUENCE [LARGE SCALE GENOMIC DNA]</scope>
    <source>
        <strain evidence="9 10">DY22613</strain>
    </source>
</reference>
<dbReference type="OrthoDB" id="9802471at2"/>
<keyword evidence="4 8" id="KW-0406">Ion transport</keyword>
<proteinExistence type="inferred from homology"/>
<organism evidence="9 10">
    <name type="scientific">Anoxybacter fermentans</name>
    <dbReference type="NCBI Taxonomy" id="1323375"/>
    <lineage>
        <taxon>Bacteria</taxon>
        <taxon>Bacillati</taxon>
        <taxon>Bacillota</taxon>
        <taxon>Clostridia</taxon>
        <taxon>Halanaerobiales</taxon>
        <taxon>Anoxybacter</taxon>
    </lineage>
</organism>
<dbReference type="Gene3D" id="1.10.520.20">
    <property type="entry name" value="N-terminal domain of the delta subunit of the F1F0-ATP synthase"/>
    <property type="match status" value="1"/>
</dbReference>
<evidence type="ECO:0000313" key="10">
    <source>
        <dbReference type="Proteomes" id="UP000267250"/>
    </source>
</evidence>
<dbReference type="NCBIfam" id="NF004402">
    <property type="entry name" value="PRK05758.2-2"/>
    <property type="match status" value="1"/>
</dbReference>
<dbReference type="EMBL" id="CP016379">
    <property type="protein sequence ID" value="AZR73999.1"/>
    <property type="molecule type" value="Genomic_DNA"/>
</dbReference>
<keyword evidence="3 8" id="KW-0375">Hydrogen ion transport</keyword>
<keyword evidence="6 8" id="KW-0139">CF(1)</keyword>
<evidence type="ECO:0000256" key="4">
    <source>
        <dbReference type="ARBA" id="ARBA00023065"/>
    </source>
</evidence>
<accession>A0A3Q9HRZ6</accession>
<gene>
    <name evidence="8" type="primary">atpH</name>
    <name evidence="9" type="ORF">BBF96_11710</name>
</gene>
<dbReference type="InterPro" id="IPR000711">
    <property type="entry name" value="ATPase_OSCP/dsu"/>
</dbReference>
<dbReference type="PRINTS" id="PR00125">
    <property type="entry name" value="ATPASEDELTA"/>
</dbReference>
<evidence type="ECO:0000256" key="3">
    <source>
        <dbReference type="ARBA" id="ARBA00022781"/>
    </source>
</evidence>
<dbReference type="NCBIfam" id="NF004403">
    <property type="entry name" value="PRK05758.2-4"/>
    <property type="match status" value="1"/>
</dbReference>
<protein>
    <recommendedName>
        <fullName evidence="8">ATP synthase subunit delta</fullName>
    </recommendedName>
    <alternativeName>
        <fullName evidence="8">ATP synthase F(1) sector subunit delta</fullName>
    </alternativeName>
    <alternativeName>
        <fullName evidence="8">F-type ATPase subunit delta</fullName>
        <shortName evidence="8">F-ATPase subunit delta</shortName>
    </alternativeName>
</protein>
<dbReference type="Proteomes" id="UP000267250">
    <property type="component" value="Chromosome"/>
</dbReference>
<evidence type="ECO:0000313" key="9">
    <source>
        <dbReference type="EMBL" id="AZR73999.1"/>
    </source>
</evidence>
<keyword evidence="2 8" id="KW-0813">Transport</keyword>
<comment type="function">
    <text evidence="8">F(1)F(0) ATP synthase produces ATP from ADP in the presence of a proton or sodium gradient. F-type ATPases consist of two structural domains, F(1) containing the extramembraneous catalytic core and F(0) containing the membrane proton channel, linked together by a central stalk and a peripheral stalk. During catalysis, ATP synthesis in the catalytic domain of F(1) is coupled via a rotary mechanism of the central stalk subunits to proton translocation.</text>
</comment>
<comment type="similarity">
    <text evidence="8">Belongs to the ATPase delta chain family.</text>
</comment>
<dbReference type="AlphaFoldDB" id="A0A3Q9HRZ6"/>